<dbReference type="SMART" id="SM00903">
    <property type="entry name" value="Flavin_Reduct"/>
    <property type="match status" value="1"/>
</dbReference>
<sequence length="257" mass="27973">MLYIPGKTPHNLPFDPFKACVVPRPIGWISTTSSTDSDDNNINGDTNPPTHNLAPFSQFCPLNFDPPLILFSANQTPGGRQKDTVRNVEATGKFAFNLATYALREQVNITAEQVAPDVDEFVRAGLDKDFTTLLPGDDVNPVPMVRASPVRFECVYQATVRIPGRGGPMGAVDVVMGRVVGVHIAEWALDARGRVDLARVRPIARCGYYEYAVAGGEGTIFEMVIPGADEATLAGLEGSSERVARWKKGNMKRRAKL</sequence>
<proteinExistence type="predicted"/>
<dbReference type="InterPro" id="IPR012349">
    <property type="entry name" value="Split_barrel_FMN-bd"/>
</dbReference>
<gene>
    <name evidence="2" type="ORF">MMYC01_200413</name>
</gene>
<evidence type="ECO:0000313" key="3">
    <source>
        <dbReference type="Proteomes" id="UP000078237"/>
    </source>
</evidence>
<dbReference type="InterPro" id="IPR002563">
    <property type="entry name" value="Flavin_Rdtase-like_dom"/>
</dbReference>
<dbReference type="PANTHER" id="PTHR43812">
    <property type="entry name" value="BLR2425 PROTEIN"/>
    <property type="match status" value="1"/>
</dbReference>
<comment type="caution">
    <text evidence="2">The sequence shown here is derived from an EMBL/GenBank/DDBJ whole genome shotgun (WGS) entry which is preliminary data.</text>
</comment>
<dbReference type="OrthoDB" id="298012at2759"/>
<dbReference type="EMBL" id="LCTW02000005">
    <property type="protein sequence ID" value="KXX82954.1"/>
    <property type="molecule type" value="Genomic_DNA"/>
</dbReference>
<feature type="domain" description="Flavin reductase like" evidence="1">
    <location>
        <begin position="19"/>
        <end position="198"/>
    </location>
</feature>
<name>A0A175WJB5_9PEZI</name>
<accession>A0A175WJB5</accession>
<dbReference type="Pfam" id="PF01613">
    <property type="entry name" value="Flavin_Reduct"/>
    <property type="match status" value="1"/>
</dbReference>
<dbReference type="VEuPathDB" id="FungiDB:MMYC01_200413"/>
<dbReference type="Proteomes" id="UP000078237">
    <property type="component" value="Unassembled WGS sequence"/>
</dbReference>
<dbReference type="GO" id="GO:0010181">
    <property type="term" value="F:FMN binding"/>
    <property type="evidence" value="ECO:0007669"/>
    <property type="project" value="InterPro"/>
</dbReference>
<keyword evidence="3" id="KW-1185">Reference proteome</keyword>
<dbReference type="SUPFAM" id="SSF50475">
    <property type="entry name" value="FMN-binding split barrel"/>
    <property type="match status" value="1"/>
</dbReference>
<evidence type="ECO:0000313" key="2">
    <source>
        <dbReference type="EMBL" id="KXX82954.1"/>
    </source>
</evidence>
<dbReference type="STRING" id="100816.A0A175WJB5"/>
<dbReference type="PANTHER" id="PTHR43812:SF2">
    <property type="entry name" value="FLAVIN REDUCTASE LIKE DOMAIN-CONTAINING PROTEIN"/>
    <property type="match status" value="1"/>
</dbReference>
<dbReference type="AlphaFoldDB" id="A0A175WJB5"/>
<evidence type="ECO:0000259" key="1">
    <source>
        <dbReference type="SMART" id="SM00903"/>
    </source>
</evidence>
<reference evidence="2 3" key="1">
    <citation type="journal article" date="2016" name="Genome Announc.">
        <title>Genome Sequence of Madurella mycetomatis mm55, Isolated from a Human Mycetoma Case in Sudan.</title>
        <authorList>
            <person name="Smit S."/>
            <person name="Derks M.F."/>
            <person name="Bervoets S."/>
            <person name="Fahal A."/>
            <person name="van Leeuwen W."/>
            <person name="van Belkum A."/>
            <person name="van de Sande W.W."/>
        </authorList>
    </citation>
    <scope>NUCLEOTIDE SEQUENCE [LARGE SCALE GENOMIC DNA]</scope>
    <source>
        <strain evidence="3">mm55</strain>
    </source>
</reference>
<protein>
    <submittedName>
        <fullName evidence="2">Uncharacterized protein YwrF</fullName>
    </submittedName>
</protein>
<dbReference type="Gene3D" id="2.30.110.10">
    <property type="entry name" value="Electron Transport, Fmn-binding Protein, Chain A"/>
    <property type="match status" value="1"/>
</dbReference>
<organism evidence="2 3">
    <name type="scientific">Madurella mycetomatis</name>
    <dbReference type="NCBI Taxonomy" id="100816"/>
    <lineage>
        <taxon>Eukaryota</taxon>
        <taxon>Fungi</taxon>
        <taxon>Dikarya</taxon>
        <taxon>Ascomycota</taxon>
        <taxon>Pezizomycotina</taxon>
        <taxon>Sordariomycetes</taxon>
        <taxon>Sordariomycetidae</taxon>
        <taxon>Sordariales</taxon>
        <taxon>Sordariales incertae sedis</taxon>
        <taxon>Madurella</taxon>
    </lineage>
</organism>